<keyword evidence="3 7" id="KW-0732">Signal</keyword>
<dbReference type="GO" id="GO:0008889">
    <property type="term" value="F:glycerophosphodiester phosphodiesterase activity"/>
    <property type="evidence" value="ECO:0007669"/>
    <property type="project" value="UniProtKB-EC"/>
</dbReference>
<dbReference type="Gene3D" id="3.20.20.190">
    <property type="entry name" value="Phosphatidylinositol (PI) phosphodiesterase"/>
    <property type="match status" value="1"/>
</dbReference>
<feature type="chain" id="PRO_5038980356" description="glycerophosphodiester phosphodiesterase" evidence="7">
    <location>
        <begin position="35"/>
        <end position="383"/>
    </location>
</feature>
<gene>
    <name evidence="9" type="ORF">MUK42_09393</name>
</gene>
<evidence type="ECO:0000313" key="9">
    <source>
        <dbReference type="EMBL" id="URD77006.1"/>
    </source>
</evidence>
<proteinExistence type="inferred from homology"/>
<dbReference type="Proteomes" id="UP001055439">
    <property type="component" value="Chromosome 1"/>
</dbReference>
<dbReference type="OrthoDB" id="1058301at2759"/>
<organism evidence="9 10">
    <name type="scientific">Musa troglodytarum</name>
    <name type="common">fe'i banana</name>
    <dbReference type="NCBI Taxonomy" id="320322"/>
    <lineage>
        <taxon>Eukaryota</taxon>
        <taxon>Viridiplantae</taxon>
        <taxon>Streptophyta</taxon>
        <taxon>Embryophyta</taxon>
        <taxon>Tracheophyta</taxon>
        <taxon>Spermatophyta</taxon>
        <taxon>Magnoliopsida</taxon>
        <taxon>Liliopsida</taxon>
        <taxon>Zingiberales</taxon>
        <taxon>Musaceae</taxon>
        <taxon>Musa</taxon>
    </lineage>
</organism>
<evidence type="ECO:0000256" key="4">
    <source>
        <dbReference type="ARBA" id="ARBA00022798"/>
    </source>
</evidence>
<dbReference type="PANTHER" id="PTHR43620">
    <property type="entry name" value="GLYCEROPHOSPHORYL DIESTER PHOSPHODIESTERASE"/>
    <property type="match status" value="1"/>
</dbReference>
<dbReference type="InterPro" id="IPR017946">
    <property type="entry name" value="PLC-like_Pdiesterase_TIM-brl"/>
</dbReference>
<evidence type="ECO:0000259" key="8">
    <source>
        <dbReference type="PROSITE" id="PS51704"/>
    </source>
</evidence>
<sequence>MLTRRGGWELSSASFCTALLLLHVAVVLPGVVSSQSLKNSNVTATFPWLTLSGDTPLVIAKGGFSGLFPDSSSFSYKFSYVAGSPDTISWCDVRLTKDGNGICLPDIVLDNCTNIKLVSLAQAILSRSNKFDASLFPILTVEDLVAQIKPAKLWLNIQHDIFYRQLNLDMRRYLLYLSKHNIPSYVSSPEVGFLSSIVGRFRKSKTKLIFCFLGEDTIEPSTNVTYGSLLKNLTFVKTFASGILIPKYYIWPVTSSGYLESYTSVVMDAHREGLEVFASEFANDVLFSYNYSYDPLAEVLSFIDNGIFSVDGVVTDFPITASEAIGDVQKWTIDMHNLVYKRVGAGLEVTWHSDVNVSNPVELEVGKLGYSLNCSRIILFLAI</sequence>
<dbReference type="PROSITE" id="PS51704">
    <property type="entry name" value="GP_PDE"/>
    <property type="match status" value="1"/>
</dbReference>
<dbReference type="GO" id="GO:0006071">
    <property type="term" value="P:glycerol metabolic process"/>
    <property type="evidence" value="ECO:0007669"/>
    <property type="project" value="UniProtKB-KW"/>
</dbReference>
<dbReference type="SUPFAM" id="SSF51695">
    <property type="entry name" value="PLC-like phosphodiesterases"/>
    <property type="match status" value="1"/>
</dbReference>
<evidence type="ECO:0000313" key="10">
    <source>
        <dbReference type="Proteomes" id="UP001055439"/>
    </source>
</evidence>
<dbReference type="EC" id="3.1.4.46" evidence="2"/>
<evidence type="ECO:0000256" key="1">
    <source>
        <dbReference type="ARBA" id="ARBA00007277"/>
    </source>
</evidence>
<dbReference type="EMBL" id="CP097502">
    <property type="protein sequence ID" value="URD77006.1"/>
    <property type="molecule type" value="Genomic_DNA"/>
</dbReference>
<keyword evidence="5" id="KW-0378">Hydrolase</keyword>
<accession>A0A9E7EH25</accession>
<comment type="catalytic activity">
    <reaction evidence="6">
        <text>a sn-glycero-3-phosphodiester + H2O = an alcohol + sn-glycerol 3-phosphate + H(+)</text>
        <dbReference type="Rhea" id="RHEA:12969"/>
        <dbReference type="ChEBI" id="CHEBI:15377"/>
        <dbReference type="ChEBI" id="CHEBI:15378"/>
        <dbReference type="ChEBI" id="CHEBI:30879"/>
        <dbReference type="ChEBI" id="CHEBI:57597"/>
        <dbReference type="ChEBI" id="CHEBI:83408"/>
        <dbReference type="EC" id="3.1.4.46"/>
    </reaction>
</comment>
<feature type="domain" description="GP-PDE" evidence="8">
    <location>
        <begin position="56"/>
        <end position="325"/>
    </location>
</feature>
<keyword evidence="10" id="KW-1185">Reference proteome</keyword>
<evidence type="ECO:0000256" key="7">
    <source>
        <dbReference type="SAM" id="SignalP"/>
    </source>
</evidence>
<evidence type="ECO:0000256" key="5">
    <source>
        <dbReference type="ARBA" id="ARBA00022801"/>
    </source>
</evidence>
<protein>
    <recommendedName>
        <fullName evidence="2">glycerophosphodiester phosphodiesterase</fullName>
        <ecNumber evidence="2">3.1.4.46</ecNumber>
    </recommendedName>
</protein>
<evidence type="ECO:0000256" key="2">
    <source>
        <dbReference type="ARBA" id="ARBA00012247"/>
    </source>
</evidence>
<dbReference type="GO" id="GO:0006629">
    <property type="term" value="P:lipid metabolic process"/>
    <property type="evidence" value="ECO:0007669"/>
    <property type="project" value="InterPro"/>
</dbReference>
<evidence type="ECO:0000256" key="3">
    <source>
        <dbReference type="ARBA" id="ARBA00022729"/>
    </source>
</evidence>
<evidence type="ECO:0000256" key="6">
    <source>
        <dbReference type="ARBA" id="ARBA00047512"/>
    </source>
</evidence>
<name>A0A9E7EH25_9LILI</name>
<dbReference type="PANTHER" id="PTHR43620:SF7">
    <property type="entry name" value="GLYCEROPHOSPHODIESTER PHOSPHODIESTERASE GDPD5-RELATED"/>
    <property type="match status" value="1"/>
</dbReference>
<dbReference type="InterPro" id="IPR030395">
    <property type="entry name" value="GP_PDE_dom"/>
</dbReference>
<reference evidence="9" key="1">
    <citation type="submission" date="2022-05" db="EMBL/GenBank/DDBJ databases">
        <title>The Musa troglodytarum L. genome provides insights into the mechanism of non-climacteric behaviour and enrichment of carotenoids.</title>
        <authorList>
            <person name="Wang J."/>
        </authorList>
    </citation>
    <scope>NUCLEOTIDE SEQUENCE</scope>
    <source>
        <tissue evidence="9">Leaf</tissue>
    </source>
</reference>
<feature type="signal peptide" evidence="7">
    <location>
        <begin position="1"/>
        <end position="34"/>
    </location>
</feature>
<keyword evidence="4" id="KW-0319">Glycerol metabolism</keyword>
<dbReference type="AlphaFoldDB" id="A0A9E7EH25"/>
<comment type="similarity">
    <text evidence="1">Belongs to the glycerophosphoryl diester phosphodiesterase family.</text>
</comment>